<gene>
    <name evidence="1" type="ORF">AVEN_213742_1</name>
</gene>
<reference evidence="1 2" key="1">
    <citation type="journal article" date="2019" name="Sci. Rep.">
        <title>Orb-weaving spider Araneus ventricosus genome elucidates the spidroin gene catalogue.</title>
        <authorList>
            <person name="Kono N."/>
            <person name="Nakamura H."/>
            <person name="Ohtoshi R."/>
            <person name="Moran D.A.P."/>
            <person name="Shinohara A."/>
            <person name="Yoshida Y."/>
            <person name="Fujiwara M."/>
            <person name="Mori M."/>
            <person name="Tomita M."/>
            <person name="Arakawa K."/>
        </authorList>
    </citation>
    <scope>NUCLEOTIDE SEQUENCE [LARGE SCALE GENOMIC DNA]</scope>
</reference>
<protein>
    <submittedName>
        <fullName evidence="1">Uncharacterized protein</fullName>
    </submittedName>
</protein>
<comment type="caution">
    <text evidence="1">The sequence shown here is derived from an EMBL/GenBank/DDBJ whole genome shotgun (WGS) entry which is preliminary data.</text>
</comment>
<dbReference type="AlphaFoldDB" id="A0A4Y2RQB7"/>
<keyword evidence="2" id="KW-1185">Reference proteome</keyword>
<dbReference type="EMBL" id="BGPR01018005">
    <property type="protein sequence ID" value="GBN78004.1"/>
    <property type="molecule type" value="Genomic_DNA"/>
</dbReference>
<evidence type="ECO:0000313" key="1">
    <source>
        <dbReference type="EMBL" id="GBN78004.1"/>
    </source>
</evidence>
<dbReference type="Proteomes" id="UP000499080">
    <property type="component" value="Unassembled WGS sequence"/>
</dbReference>
<proteinExistence type="predicted"/>
<organism evidence="1 2">
    <name type="scientific">Araneus ventricosus</name>
    <name type="common">Orbweaver spider</name>
    <name type="synonym">Epeira ventricosa</name>
    <dbReference type="NCBI Taxonomy" id="182803"/>
    <lineage>
        <taxon>Eukaryota</taxon>
        <taxon>Metazoa</taxon>
        <taxon>Ecdysozoa</taxon>
        <taxon>Arthropoda</taxon>
        <taxon>Chelicerata</taxon>
        <taxon>Arachnida</taxon>
        <taxon>Araneae</taxon>
        <taxon>Araneomorphae</taxon>
        <taxon>Entelegynae</taxon>
        <taxon>Araneoidea</taxon>
        <taxon>Araneidae</taxon>
        <taxon>Araneus</taxon>
    </lineage>
</organism>
<sequence>MDPSYRTNLMRTATLSAGGNVSVMDSSCQTNLMSANGNVSVLDSSCRTNLMRTWTLIGKWKCLRVGLVMPNEPYENGNPYRQMEMSPLPVVHLTLIQVSEKKM</sequence>
<name>A0A4Y2RQB7_ARAVE</name>
<accession>A0A4Y2RQB7</accession>
<evidence type="ECO:0000313" key="2">
    <source>
        <dbReference type="Proteomes" id="UP000499080"/>
    </source>
</evidence>